<evidence type="ECO:0000313" key="3">
    <source>
        <dbReference type="EMBL" id="CRY95340.1"/>
    </source>
</evidence>
<dbReference type="EMBL" id="LN853227">
    <property type="protein sequence ID" value="CRY95340.1"/>
    <property type="molecule type" value="Genomic_DNA"/>
</dbReference>
<reference evidence="3" key="1">
    <citation type="submission" date="2015-06" db="EMBL/GenBank/DDBJ databases">
        <authorList>
            <person name="Joergensen T."/>
        </authorList>
    </citation>
    <scope>NUCLEOTIDE SEQUENCE</scope>
    <source>
        <strain evidence="3">RGRH0596</strain>
    </source>
</reference>
<organism evidence="3">
    <name type="scientific">uncultured prokaryote</name>
    <dbReference type="NCBI Taxonomy" id="198431"/>
    <lineage>
        <taxon>unclassified sequences</taxon>
        <taxon>environmental samples</taxon>
    </lineage>
</organism>
<reference evidence="3" key="2">
    <citation type="submission" date="2015-07" db="EMBL/GenBank/DDBJ databases">
        <title>Plasmids, circular viruses and viroids from rat gut.</title>
        <authorList>
            <person name="Jorgensen T.J."/>
            <person name="Hansen M.A."/>
            <person name="Xu Z."/>
            <person name="Tabak M.A."/>
            <person name="Sorensen S.J."/>
            <person name="Hansen L.H."/>
        </authorList>
    </citation>
    <scope>NUCLEOTIDE SEQUENCE</scope>
    <source>
        <strain evidence="3">RGRH0596</strain>
    </source>
</reference>
<protein>
    <recommendedName>
        <fullName evidence="2">Transcriptional regulator TetR C-terminal Firmicutes type domain-containing protein</fullName>
    </recommendedName>
</protein>
<keyword evidence="1" id="KW-0472">Membrane</keyword>
<evidence type="ECO:0000259" key="2">
    <source>
        <dbReference type="Pfam" id="PF14278"/>
    </source>
</evidence>
<proteinExistence type="predicted"/>
<keyword evidence="1" id="KW-0812">Transmembrane</keyword>
<feature type="transmembrane region" description="Helical" evidence="1">
    <location>
        <begin position="6"/>
        <end position="27"/>
    </location>
</feature>
<accession>A0A0H5Q1U4</accession>
<feature type="domain" description="Transcriptional regulator TetR C-terminal Firmicutes type" evidence="2">
    <location>
        <begin position="96"/>
        <end position="191"/>
    </location>
</feature>
<dbReference type="Pfam" id="PF14278">
    <property type="entry name" value="TetR_C_8"/>
    <property type="match status" value="1"/>
</dbReference>
<feature type="transmembrane region" description="Helical" evidence="1">
    <location>
        <begin position="47"/>
        <end position="68"/>
    </location>
</feature>
<name>A0A0H5Q1U4_9ZZZZ</name>
<dbReference type="AlphaFoldDB" id="A0A0H5Q1U4"/>
<dbReference type="Gene3D" id="1.10.357.10">
    <property type="entry name" value="Tetracycline Repressor, domain 2"/>
    <property type="match status" value="1"/>
</dbReference>
<sequence>MDKKQWKTVAISAATLLLLFLLVIWVFRDHYQEILRNIQAVSIRELLLLLGMGLAYQMLESAVCFAMFQDIPQLVETIINEDADRVIQEHPSIESVEDCLNAAIRFALENRKTVLHIYHSINRDIYEQYQWRVCEHAVTTYVDGILAGRTVAEPDRNLMIDYLKCMCFGFVVGWLETGMQEGIQSRFHRICELKRGDLDAMITRCEKK</sequence>
<keyword evidence="1" id="KW-1133">Transmembrane helix</keyword>
<evidence type="ECO:0000256" key="1">
    <source>
        <dbReference type="SAM" id="Phobius"/>
    </source>
</evidence>
<dbReference type="InterPro" id="IPR039532">
    <property type="entry name" value="TetR_C_Firmicutes"/>
</dbReference>